<dbReference type="NCBIfam" id="TIGR00043">
    <property type="entry name" value="rRNA maturation RNase YbeY"/>
    <property type="match status" value="1"/>
</dbReference>
<keyword evidence="6 7" id="KW-0862">Zinc</keyword>
<comment type="function">
    <text evidence="7">Single strand-specific metallo-endoribonuclease involved in late-stage 70S ribosome quality control and in maturation of the 3' terminus of the 16S rRNA.</text>
</comment>
<dbReference type="GO" id="GO:0005737">
    <property type="term" value="C:cytoplasm"/>
    <property type="evidence" value="ECO:0007669"/>
    <property type="project" value="UniProtKB-SubCell"/>
</dbReference>
<evidence type="ECO:0000313" key="9">
    <source>
        <dbReference type="Proteomes" id="UP000637906"/>
    </source>
</evidence>
<evidence type="ECO:0000256" key="2">
    <source>
        <dbReference type="ARBA" id="ARBA00022722"/>
    </source>
</evidence>
<dbReference type="EMBL" id="BNGU01000002">
    <property type="protein sequence ID" value="GHM59085.1"/>
    <property type="molecule type" value="Genomic_DNA"/>
</dbReference>
<proteinExistence type="inferred from homology"/>
<feature type="binding site" evidence="7">
    <location>
        <position position="117"/>
    </location>
    <ligand>
        <name>Zn(2+)</name>
        <dbReference type="ChEBI" id="CHEBI:29105"/>
        <note>catalytic</note>
    </ligand>
</feature>
<dbReference type="Pfam" id="PF02130">
    <property type="entry name" value="YbeY"/>
    <property type="match status" value="1"/>
</dbReference>
<dbReference type="Gene3D" id="3.40.390.30">
    <property type="entry name" value="Metalloproteases ('zincins'), catalytic domain"/>
    <property type="match status" value="1"/>
</dbReference>
<protein>
    <recommendedName>
        <fullName evidence="7">Endoribonuclease YbeY</fullName>
        <ecNumber evidence="7">3.1.-.-</ecNumber>
    </recommendedName>
</protein>
<sequence length="150" mass="17426">MTEVSIHSDRWYDVIDDPEKFVKNIINVFLERLRIANYQPIISILMADDGVLHKLNLEHRGQDKPTNVLSFSYEKLSQGCFLGDIAISVDRVIAESVEYEISILSHTAYLILHGLLHLLDYDHEQEDEEIKMQNLEEEIMAKLDIKKVLM</sequence>
<evidence type="ECO:0000256" key="5">
    <source>
        <dbReference type="ARBA" id="ARBA00022801"/>
    </source>
</evidence>
<dbReference type="GO" id="GO:0006364">
    <property type="term" value="P:rRNA processing"/>
    <property type="evidence" value="ECO:0007669"/>
    <property type="project" value="UniProtKB-UniRule"/>
</dbReference>
<dbReference type="InterPro" id="IPR023091">
    <property type="entry name" value="MetalPrtase_cat_dom_sf_prd"/>
</dbReference>
<dbReference type="AlphaFoldDB" id="A0A8J3HU38"/>
<dbReference type="HAMAP" id="MF_00009">
    <property type="entry name" value="Endoribonucl_YbeY"/>
    <property type="match status" value="1"/>
</dbReference>
<dbReference type="EC" id="3.1.-.-" evidence="7"/>
<dbReference type="SUPFAM" id="SSF55486">
    <property type="entry name" value="Metalloproteases ('zincins'), catalytic domain"/>
    <property type="match status" value="1"/>
</dbReference>
<keyword evidence="7" id="KW-0690">Ribosome biogenesis</keyword>
<comment type="cofactor">
    <cofactor evidence="7">
        <name>Zn(2+)</name>
        <dbReference type="ChEBI" id="CHEBI:29105"/>
    </cofactor>
    <text evidence="7">Binds 1 zinc ion.</text>
</comment>
<keyword evidence="5 7" id="KW-0378">Hydrolase</keyword>
<dbReference type="Proteomes" id="UP000637906">
    <property type="component" value="Unassembled WGS sequence"/>
</dbReference>
<keyword evidence="4 7" id="KW-0255">Endonuclease</keyword>
<dbReference type="PANTHER" id="PTHR46986:SF1">
    <property type="entry name" value="ENDORIBONUCLEASE YBEY, CHLOROPLASTIC"/>
    <property type="match status" value="1"/>
</dbReference>
<comment type="subcellular location">
    <subcellularLocation>
        <location evidence="7">Cytoplasm</location>
    </subcellularLocation>
</comment>
<dbReference type="GO" id="GO:0008270">
    <property type="term" value="F:zinc ion binding"/>
    <property type="evidence" value="ECO:0007669"/>
    <property type="project" value="UniProtKB-UniRule"/>
</dbReference>
<evidence type="ECO:0000256" key="7">
    <source>
        <dbReference type="HAMAP-Rule" id="MF_00009"/>
    </source>
</evidence>
<feature type="binding site" evidence="7">
    <location>
        <position position="113"/>
    </location>
    <ligand>
        <name>Zn(2+)</name>
        <dbReference type="ChEBI" id="CHEBI:29105"/>
        <note>catalytic</note>
    </ligand>
</feature>
<keyword evidence="9" id="KW-1185">Reference proteome</keyword>
<comment type="similarity">
    <text evidence="1 7">Belongs to the endoribonuclease YbeY family.</text>
</comment>
<dbReference type="GO" id="GO:0004521">
    <property type="term" value="F:RNA endonuclease activity"/>
    <property type="evidence" value="ECO:0007669"/>
    <property type="project" value="UniProtKB-UniRule"/>
</dbReference>
<dbReference type="GO" id="GO:0004222">
    <property type="term" value="F:metalloendopeptidase activity"/>
    <property type="evidence" value="ECO:0007669"/>
    <property type="project" value="InterPro"/>
</dbReference>
<evidence type="ECO:0000256" key="1">
    <source>
        <dbReference type="ARBA" id="ARBA00010875"/>
    </source>
</evidence>
<evidence type="ECO:0000256" key="6">
    <source>
        <dbReference type="ARBA" id="ARBA00022833"/>
    </source>
</evidence>
<comment type="caution">
    <text evidence="8">The sequence shown here is derived from an EMBL/GenBank/DDBJ whole genome shotgun (WGS) entry which is preliminary data.</text>
</comment>
<name>A0A8J3HU38_9RICK</name>
<keyword evidence="7" id="KW-0698">rRNA processing</keyword>
<gene>
    <name evidence="7" type="primary">ybeY</name>
    <name evidence="8" type="ORF">sL5_00780</name>
</gene>
<dbReference type="PANTHER" id="PTHR46986">
    <property type="entry name" value="ENDORIBONUCLEASE YBEY, CHLOROPLASTIC"/>
    <property type="match status" value="1"/>
</dbReference>
<organism evidence="8 9">
    <name type="scientific">Candidatus Mesenet longicola</name>
    <dbReference type="NCBI Taxonomy" id="1892558"/>
    <lineage>
        <taxon>Bacteria</taxon>
        <taxon>Pseudomonadati</taxon>
        <taxon>Pseudomonadota</taxon>
        <taxon>Alphaproteobacteria</taxon>
        <taxon>Rickettsiales</taxon>
        <taxon>Anaplasmataceae</taxon>
        <taxon>Candidatus Mesenet</taxon>
    </lineage>
</organism>
<accession>A0A8J3HU38</accession>
<evidence type="ECO:0000313" key="8">
    <source>
        <dbReference type="EMBL" id="GHM59085.1"/>
    </source>
</evidence>
<evidence type="ECO:0000256" key="4">
    <source>
        <dbReference type="ARBA" id="ARBA00022759"/>
    </source>
</evidence>
<dbReference type="InterPro" id="IPR002036">
    <property type="entry name" value="YbeY"/>
</dbReference>
<keyword evidence="2 7" id="KW-0540">Nuclease</keyword>
<reference evidence="8 9" key="1">
    <citation type="journal article" date="2021" name="Microb. Ecol.">
        <title>Candidatus Mesenet longicola: Novel Endosymbionts of Brontispa longissima that Induce Cytoplasmic Incompatibility.</title>
        <authorList>
            <person name="Takano S."/>
            <person name="Gotoh Y."/>
            <person name="Hayashi T."/>
        </authorList>
    </citation>
    <scope>NUCLEOTIDE SEQUENCE [LARGE SCALE GENOMIC DNA]</scope>
    <source>
        <strain evidence="8">L5</strain>
    </source>
</reference>
<keyword evidence="7" id="KW-0963">Cytoplasm</keyword>
<evidence type="ECO:0000256" key="3">
    <source>
        <dbReference type="ARBA" id="ARBA00022723"/>
    </source>
</evidence>
<keyword evidence="3 7" id="KW-0479">Metal-binding</keyword>
<feature type="binding site" evidence="7">
    <location>
        <position position="123"/>
    </location>
    <ligand>
        <name>Zn(2+)</name>
        <dbReference type="ChEBI" id="CHEBI:29105"/>
        <note>catalytic</note>
    </ligand>
</feature>